<dbReference type="Proteomes" id="UP001165489">
    <property type="component" value="Unassembled WGS sequence"/>
</dbReference>
<dbReference type="Gene3D" id="2.60.120.10">
    <property type="entry name" value="Jelly Rolls"/>
    <property type="match status" value="1"/>
</dbReference>
<gene>
    <name evidence="2" type="ORF">MM239_10445</name>
</gene>
<proteinExistence type="predicted"/>
<evidence type="ECO:0000313" key="3">
    <source>
        <dbReference type="Proteomes" id="UP001165489"/>
    </source>
</evidence>
<dbReference type="CDD" id="cd00038">
    <property type="entry name" value="CAP_ED"/>
    <property type="match status" value="1"/>
</dbReference>
<evidence type="ECO:0000313" key="2">
    <source>
        <dbReference type="EMBL" id="MCH7409814.1"/>
    </source>
</evidence>
<dbReference type="RefSeq" id="WP_241348173.1">
    <property type="nucleotide sequence ID" value="NZ_JAKZGP010000023.1"/>
</dbReference>
<dbReference type="EMBL" id="JAKZGP010000023">
    <property type="protein sequence ID" value="MCH7409814.1"/>
    <property type="molecule type" value="Genomic_DNA"/>
</dbReference>
<dbReference type="SUPFAM" id="SSF51206">
    <property type="entry name" value="cAMP-binding domain-like"/>
    <property type="match status" value="1"/>
</dbReference>
<organism evidence="2 3">
    <name type="scientific">Belliella filtrata</name>
    <dbReference type="NCBI Taxonomy" id="2923435"/>
    <lineage>
        <taxon>Bacteria</taxon>
        <taxon>Pseudomonadati</taxon>
        <taxon>Bacteroidota</taxon>
        <taxon>Cytophagia</taxon>
        <taxon>Cytophagales</taxon>
        <taxon>Cyclobacteriaceae</taxon>
        <taxon>Belliella</taxon>
    </lineage>
</organism>
<comment type="caution">
    <text evidence="2">The sequence shown here is derived from an EMBL/GenBank/DDBJ whole genome shotgun (WGS) entry which is preliminary data.</text>
</comment>
<protein>
    <submittedName>
        <fullName evidence="2">Cyclic nucleotide-binding domain-containing protein</fullName>
    </submittedName>
</protein>
<reference evidence="2" key="1">
    <citation type="submission" date="2022-03" db="EMBL/GenBank/DDBJ databases">
        <title>De novo assembled genomes of Belliella spp. (Cyclobacteriaceae) strains.</title>
        <authorList>
            <person name="Szabo A."/>
            <person name="Korponai K."/>
            <person name="Felfoldi T."/>
        </authorList>
    </citation>
    <scope>NUCLEOTIDE SEQUENCE</scope>
    <source>
        <strain evidence="2">DSM 111904</strain>
    </source>
</reference>
<dbReference type="InterPro" id="IPR014710">
    <property type="entry name" value="RmlC-like_jellyroll"/>
</dbReference>
<name>A0ABS9V081_9BACT</name>
<dbReference type="Pfam" id="PF00027">
    <property type="entry name" value="cNMP_binding"/>
    <property type="match status" value="1"/>
</dbReference>
<dbReference type="InterPro" id="IPR018490">
    <property type="entry name" value="cNMP-bd_dom_sf"/>
</dbReference>
<keyword evidence="3" id="KW-1185">Reference proteome</keyword>
<accession>A0ABS9V081</accession>
<feature type="domain" description="Cyclic nucleotide-binding" evidence="1">
    <location>
        <begin position="33"/>
        <end position="107"/>
    </location>
</feature>
<evidence type="ECO:0000259" key="1">
    <source>
        <dbReference type="Pfam" id="PF00027"/>
    </source>
</evidence>
<dbReference type="InterPro" id="IPR000595">
    <property type="entry name" value="cNMP-bd_dom"/>
</dbReference>
<sequence>MSKNFELYLTEEVLVSISHLPMLMQTISTDTKQKNEIIVSKDQVDHHVFFVEKGLIRLFDIDEEGNEHTILIIPENQMLFNVESCYFGRPSKYFVEAIEETELILLGPKFKELANRLGNEFRNYNEFLLYTNLEKIHERINVLISLNKSDKESYFSQKYKEIIDRIPDKVKDSFMGFKSHNHQVI</sequence>